<dbReference type="Proteomes" id="UP000317355">
    <property type="component" value="Unassembled WGS sequence"/>
</dbReference>
<comment type="caution">
    <text evidence="12">The sequence shown here is derived from an EMBL/GenBank/DDBJ whole genome shotgun (WGS) entry which is preliminary data.</text>
</comment>
<dbReference type="PANTHER" id="PTHR30069">
    <property type="entry name" value="TONB-DEPENDENT OUTER MEMBRANE RECEPTOR"/>
    <property type="match status" value="1"/>
</dbReference>
<dbReference type="GO" id="GO:0044718">
    <property type="term" value="P:siderophore transmembrane transport"/>
    <property type="evidence" value="ECO:0007669"/>
    <property type="project" value="TreeGrafter"/>
</dbReference>
<evidence type="ECO:0000256" key="4">
    <source>
        <dbReference type="ARBA" id="ARBA00022692"/>
    </source>
</evidence>
<dbReference type="Gene3D" id="2.170.130.10">
    <property type="entry name" value="TonB-dependent receptor, plug domain"/>
    <property type="match status" value="1"/>
</dbReference>
<protein>
    <submittedName>
        <fullName evidence="12">Outer membrane beta-barrel protein</fullName>
    </submittedName>
</protein>
<keyword evidence="5 9" id="KW-0798">TonB box</keyword>
<evidence type="ECO:0000256" key="3">
    <source>
        <dbReference type="ARBA" id="ARBA00022452"/>
    </source>
</evidence>
<evidence type="ECO:0000256" key="1">
    <source>
        <dbReference type="ARBA" id="ARBA00004571"/>
    </source>
</evidence>
<dbReference type="PROSITE" id="PS52016">
    <property type="entry name" value="TONB_DEPENDENT_REC_3"/>
    <property type="match status" value="1"/>
</dbReference>
<dbReference type="EMBL" id="VMRY01000024">
    <property type="protein sequence ID" value="TVT56311.1"/>
    <property type="molecule type" value="Genomic_DNA"/>
</dbReference>
<keyword evidence="6 8" id="KW-0472">Membrane</keyword>
<comment type="similarity">
    <text evidence="8 9">Belongs to the TonB-dependent receptor family.</text>
</comment>
<dbReference type="InterPro" id="IPR000531">
    <property type="entry name" value="Beta-barrel_TonB"/>
</dbReference>
<evidence type="ECO:0000256" key="7">
    <source>
        <dbReference type="ARBA" id="ARBA00023237"/>
    </source>
</evidence>
<dbReference type="InterPro" id="IPR012910">
    <property type="entry name" value="Plug_dom"/>
</dbReference>
<feature type="domain" description="TonB-dependent receptor plug" evidence="11">
    <location>
        <begin position="77"/>
        <end position="186"/>
    </location>
</feature>
<reference evidence="12 13" key="1">
    <citation type="submission" date="2019-07" db="EMBL/GenBank/DDBJ databases">
        <title>The pathways for chlorine oxyanion respiration interact through the shared metabolite chlorate.</title>
        <authorList>
            <person name="Barnum T.P."/>
            <person name="Cheng Y."/>
            <person name="Hill K.A."/>
            <person name="Lucas L.N."/>
            <person name="Carlson H.K."/>
            <person name="Coates J.D."/>
        </authorList>
    </citation>
    <scope>NUCLEOTIDE SEQUENCE [LARGE SCALE GENOMIC DNA]</scope>
    <source>
        <strain evidence="12">BK-3</strain>
    </source>
</reference>
<accession>A0A558D5M3</accession>
<dbReference type="Pfam" id="PF07715">
    <property type="entry name" value="Plug"/>
    <property type="match status" value="1"/>
</dbReference>
<keyword evidence="3 8" id="KW-1134">Transmembrane beta strand</keyword>
<evidence type="ECO:0000256" key="8">
    <source>
        <dbReference type="PROSITE-ProRule" id="PRU01360"/>
    </source>
</evidence>
<organism evidence="12 13">
    <name type="scientific">Sedimenticola thiotaurini</name>
    <dbReference type="NCBI Taxonomy" id="1543721"/>
    <lineage>
        <taxon>Bacteria</taxon>
        <taxon>Pseudomonadati</taxon>
        <taxon>Pseudomonadota</taxon>
        <taxon>Gammaproteobacteria</taxon>
        <taxon>Chromatiales</taxon>
        <taxon>Sedimenticolaceae</taxon>
        <taxon>Sedimenticola</taxon>
    </lineage>
</organism>
<keyword evidence="4 8" id="KW-0812">Transmembrane</keyword>
<keyword evidence="2 8" id="KW-0813">Transport</keyword>
<evidence type="ECO:0000256" key="2">
    <source>
        <dbReference type="ARBA" id="ARBA00022448"/>
    </source>
</evidence>
<dbReference type="PANTHER" id="PTHR30069:SF27">
    <property type="entry name" value="BLL4766 PROTEIN"/>
    <property type="match status" value="1"/>
</dbReference>
<gene>
    <name evidence="12" type="ORF">FHK82_07455</name>
</gene>
<proteinExistence type="inferred from homology"/>
<name>A0A558D5M3_9GAMM</name>
<dbReference type="AlphaFoldDB" id="A0A558D5M3"/>
<evidence type="ECO:0000313" key="12">
    <source>
        <dbReference type="EMBL" id="TVT56311.1"/>
    </source>
</evidence>
<dbReference type="InterPro" id="IPR036942">
    <property type="entry name" value="Beta-barrel_TonB_sf"/>
</dbReference>
<feature type="domain" description="TonB-dependent receptor-like beta-barrel" evidence="10">
    <location>
        <begin position="242"/>
        <end position="624"/>
    </location>
</feature>
<dbReference type="GO" id="GO:0015344">
    <property type="term" value="F:siderophore uptake transmembrane transporter activity"/>
    <property type="evidence" value="ECO:0007669"/>
    <property type="project" value="TreeGrafter"/>
</dbReference>
<dbReference type="GO" id="GO:0009279">
    <property type="term" value="C:cell outer membrane"/>
    <property type="evidence" value="ECO:0007669"/>
    <property type="project" value="UniProtKB-SubCell"/>
</dbReference>
<dbReference type="InterPro" id="IPR037066">
    <property type="entry name" value="Plug_dom_sf"/>
</dbReference>
<keyword evidence="7 8" id="KW-0998">Cell outer membrane</keyword>
<dbReference type="Pfam" id="PF00593">
    <property type="entry name" value="TonB_dep_Rec_b-barrel"/>
    <property type="match status" value="1"/>
</dbReference>
<sequence length="686" mass="78137">MTFSSISLTITQRELNRSIMMYKRAIPIHSKWFWGVGLGTISAFSVHATDALAPLDEAMFFSEIPVVLSATRLKQPLTDSPASVTVIDRAMIDASGAIELVDLLRLVPGFQVGFFTGAKFTVSSHGNADRYARDMQVLIDGRSIYDPAFGGVTWADQALDMDDIQRIEVIRGPNASTHGSNSFSGVINIITQHPSEQNGIRVKTVAGDGGRRQIYNRFAGNEGNLAYRIALKYDENDGFYSRHDSSDTRWLGVRGDYQINSQDALLFEAGTNSGTREDGFLGDPEQPLRAVEENNSFQQLRWTRSLSPGSDFYLQLYHNYQSVDDSFSDAITFFPLDVSLGYGFKSQRYDLEFQHTIDLNSTQRMVWGLGARRDYGKGIWTFKRNDWITRDQYRAFGNLEWRLSESLLLNVGGMYEKFEEKEGFFSPKLALNIKLDEMNTLRMSGTRAYRMPTLWEDFSDQSVVLTSSMASLLQTYKSTTNLRPEYIESFELGYLGNFQDRGLTLDMKVFHEEIKDMIAEVKDLNAPQQPYTYMNSGSLNINGFEIGLRWDPSPKSMLSIGYSLTHAYGRQIKKYPPTQIDHYRILDWRVPPVTASILASHQFDSGIKLSSAYYYMDEISWAGDGDDVPINRRWDIKIAKPFELEKADGEIALILQNIGPDNDFQDFHEENIWEKRIFLEAQLNWH</sequence>
<dbReference type="InterPro" id="IPR039426">
    <property type="entry name" value="TonB-dep_rcpt-like"/>
</dbReference>
<evidence type="ECO:0000313" key="13">
    <source>
        <dbReference type="Proteomes" id="UP000317355"/>
    </source>
</evidence>
<dbReference type="SUPFAM" id="SSF56935">
    <property type="entry name" value="Porins"/>
    <property type="match status" value="1"/>
</dbReference>
<evidence type="ECO:0000256" key="9">
    <source>
        <dbReference type="RuleBase" id="RU003357"/>
    </source>
</evidence>
<evidence type="ECO:0000259" key="10">
    <source>
        <dbReference type="Pfam" id="PF00593"/>
    </source>
</evidence>
<evidence type="ECO:0000256" key="5">
    <source>
        <dbReference type="ARBA" id="ARBA00023077"/>
    </source>
</evidence>
<comment type="subcellular location">
    <subcellularLocation>
        <location evidence="1 8">Cell outer membrane</location>
        <topology evidence="1 8">Multi-pass membrane protein</topology>
    </subcellularLocation>
</comment>
<dbReference type="Gene3D" id="2.40.170.20">
    <property type="entry name" value="TonB-dependent receptor, beta-barrel domain"/>
    <property type="match status" value="1"/>
</dbReference>
<evidence type="ECO:0000256" key="6">
    <source>
        <dbReference type="ARBA" id="ARBA00023136"/>
    </source>
</evidence>
<evidence type="ECO:0000259" key="11">
    <source>
        <dbReference type="Pfam" id="PF07715"/>
    </source>
</evidence>